<feature type="region of interest" description="Disordered" evidence="1">
    <location>
        <begin position="253"/>
        <end position="317"/>
    </location>
</feature>
<proteinExistence type="predicted"/>
<organism evidence="2 3">
    <name type="scientific">Panicum virgatum</name>
    <name type="common">Blackwell switchgrass</name>
    <dbReference type="NCBI Taxonomy" id="38727"/>
    <lineage>
        <taxon>Eukaryota</taxon>
        <taxon>Viridiplantae</taxon>
        <taxon>Streptophyta</taxon>
        <taxon>Embryophyta</taxon>
        <taxon>Tracheophyta</taxon>
        <taxon>Spermatophyta</taxon>
        <taxon>Magnoliopsida</taxon>
        <taxon>Liliopsida</taxon>
        <taxon>Poales</taxon>
        <taxon>Poaceae</taxon>
        <taxon>PACMAD clade</taxon>
        <taxon>Panicoideae</taxon>
        <taxon>Panicodae</taxon>
        <taxon>Paniceae</taxon>
        <taxon>Panicinae</taxon>
        <taxon>Panicum</taxon>
        <taxon>Panicum sect. Hiantes</taxon>
    </lineage>
</organism>
<keyword evidence="3" id="KW-1185">Reference proteome</keyword>
<feature type="compositionally biased region" description="Basic residues" evidence="1">
    <location>
        <begin position="192"/>
        <end position="204"/>
    </location>
</feature>
<feature type="region of interest" description="Disordered" evidence="1">
    <location>
        <begin position="1"/>
        <end position="22"/>
    </location>
</feature>
<accession>A0A8T0NHH4</accession>
<feature type="compositionally biased region" description="Basic and acidic residues" evidence="1">
    <location>
        <begin position="205"/>
        <end position="230"/>
    </location>
</feature>
<reference evidence="2" key="1">
    <citation type="submission" date="2020-05" db="EMBL/GenBank/DDBJ databases">
        <title>WGS assembly of Panicum virgatum.</title>
        <authorList>
            <person name="Lovell J.T."/>
            <person name="Jenkins J."/>
            <person name="Shu S."/>
            <person name="Juenger T.E."/>
            <person name="Schmutz J."/>
        </authorList>
    </citation>
    <scope>NUCLEOTIDE SEQUENCE</scope>
    <source>
        <strain evidence="2">AP13</strain>
    </source>
</reference>
<dbReference type="AlphaFoldDB" id="A0A8T0NHH4"/>
<evidence type="ECO:0000313" key="3">
    <source>
        <dbReference type="Proteomes" id="UP000823388"/>
    </source>
</evidence>
<feature type="compositionally biased region" description="Low complexity" evidence="1">
    <location>
        <begin position="148"/>
        <end position="163"/>
    </location>
</feature>
<name>A0A8T0NHH4_PANVG</name>
<protein>
    <submittedName>
        <fullName evidence="2">Uncharacterized protein</fullName>
    </submittedName>
</protein>
<dbReference type="EMBL" id="CM029053">
    <property type="protein sequence ID" value="KAG2548298.1"/>
    <property type="molecule type" value="Genomic_DNA"/>
</dbReference>
<dbReference type="Proteomes" id="UP000823388">
    <property type="component" value="Chromosome 9K"/>
</dbReference>
<comment type="caution">
    <text evidence="2">The sequence shown here is derived from an EMBL/GenBank/DDBJ whole genome shotgun (WGS) entry which is preliminary data.</text>
</comment>
<feature type="region of interest" description="Disordered" evidence="1">
    <location>
        <begin position="113"/>
        <end position="235"/>
    </location>
</feature>
<evidence type="ECO:0000313" key="2">
    <source>
        <dbReference type="EMBL" id="KAG2548298.1"/>
    </source>
</evidence>
<gene>
    <name evidence="2" type="ORF">PVAP13_9KG159300</name>
</gene>
<sequence>MPVLEESRAGAEGGGVDDSDRRRCSCLPFCFWGGAKSAGAPARKRRRRRRLRLSWLAWPWFFRKGGGKRKGAGGDGSGKSKRRGTRLLLLLTASLQPKKALASVVSGGGGALLPAKQVSTFGDAKKQSKRKPRPAADDGPSGSRQPQASATAATASTRCTGTAPARSRTEETSQPSPRPPDGPAAVAAGRTWRARAPSRRHSFRHRVDSTGRRRRRAVDGGDDAGRDRALRPRHRGGLPVLVPVRRALRPGEGCRRRRQGPEQRCRWRQPAVRRPGGGGGRRESRGGGAARRGGVQEEGGRGGVARQGRQDALVAFW</sequence>
<evidence type="ECO:0000256" key="1">
    <source>
        <dbReference type="SAM" id="MobiDB-lite"/>
    </source>
</evidence>